<dbReference type="GO" id="GO:0043041">
    <property type="term" value="P:amino acid activation for nonribosomal peptide biosynthetic process"/>
    <property type="evidence" value="ECO:0007669"/>
    <property type="project" value="TreeGrafter"/>
</dbReference>
<feature type="domain" description="Pyrrolo-quinoline quinone repeat" evidence="5">
    <location>
        <begin position="778"/>
        <end position="1127"/>
    </location>
</feature>
<dbReference type="Proteomes" id="UP001457282">
    <property type="component" value="Unassembled WGS sequence"/>
</dbReference>
<dbReference type="PROSITE" id="PS00455">
    <property type="entry name" value="AMP_BINDING"/>
    <property type="match status" value="1"/>
</dbReference>
<keyword evidence="2" id="KW-0963">Cytoplasm</keyword>
<dbReference type="InterPro" id="IPR042099">
    <property type="entry name" value="ANL_N_sf"/>
</dbReference>
<sequence length="1131" mass="124200">MASNDDSATPTHCCISHEFSRAASQNPNRIAVIHASGGRRTRTSVTDDTAAASVQTLYEGDRSFTYADLISAVDSLASQLPHNSELRPGIIGLYMPPSVEYIVSVLSVLRCGQAFLPLDPSWPRQRLLSVIASANVDLIITCTTPFGYELDSNWLQKNSNRSFLWFSMGGESVSVSDGGALGLGCNCHREKERLFCYVMYTSGSTGKPKGVCGTEQGLLNRFLWMQELYPLNGDGVLLFKTSISFIDHLQEFLSAILTGSTLVIPPFNHLKQNVFSLVDFLQAYSINRLTAVPSLMRVILPALQGPDYQQLPSSLNLLVISGEVFPLSLWDMLSKRLPRTSILNLYGSTEVSGDCTYFDCKRLPMILETETLTSVPIGIPIVSCDVVLVSDDDVFDEGEIYVAGLCNSSGYYSDSTFTPLDTIKLPPDSVCSSSVDGHESQPYFQTGDFAKQLPSGDLLFLGRKDRTVKLNGQRIALEEIEYTLMGHPDVTDAAVVFHNGQGELMQLVTFIMLKEGRPDEIFRSSIKSWMVDKLPLSMIPGHFVIMESFPVSASGKVDYALLADSVFIAKHIQGGLGDFGRSNLLQVIKKAFSCVLLAEEVSDDDDFFMMGGNSIAAAHLSNNIGVDMRLIYNFRTPSKLCMALLERKGPFNMKAKMDAKSEMNQEGGKNMFGVVYDTPNAVNLEQLKTVCRRNDNIAVMSKRLKVDSSINVASGGTRPADGYPWNSVQMCMSCSFSRCNKVMYEGSSRVNDVYQATNSVMIPKSIKVHLEELWKVYMGSCVDASPLIVCKDQDIYLYIGSHSQKFVCVNARSGSIQWEIQLEGRVECSAAILGDFTQVVVGCYKGKIYFLDSWNGNICWTFQTSGEVKSQPIIDGQRQLIWFGSYDHNLYALDYKNHCCVYELPCGGSIYGSPAIDEMNNILYVASTGGQMTAISITAFPFSIMWLHELEVPVFGSLAINSLNGIIICCLVDGHVLAFNTSGSIIWRYKTGGPVFAGACISSALPFQVIVCSRDGSIYSLELEAGDLLWEYNVKDPITSSAYVDEHLSLVSDQSNFPDSRVVCVCSSSGSIVLIRVNLDVTKGASPINVDVEEFARLELAGDVFSSPVMIGGRIFVGCRDDYVHCIGVKP</sequence>
<evidence type="ECO:0000259" key="4">
    <source>
        <dbReference type="Pfam" id="PF13193"/>
    </source>
</evidence>
<dbReference type="Pfam" id="PF13193">
    <property type="entry name" value="AMP-binding_C"/>
    <property type="match status" value="1"/>
</dbReference>
<evidence type="ECO:0000259" key="3">
    <source>
        <dbReference type="Pfam" id="PF00501"/>
    </source>
</evidence>
<dbReference type="InterPro" id="IPR000873">
    <property type="entry name" value="AMP-dep_synth/lig_dom"/>
</dbReference>
<dbReference type="EMBL" id="JBEDUW010000007">
    <property type="protein sequence ID" value="KAK9911531.1"/>
    <property type="molecule type" value="Genomic_DNA"/>
</dbReference>
<comment type="caution">
    <text evidence="6">The sequence shown here is derived from an EMBL/GenBank/DDBJ whole genome shotgun (WGS) entry which is preliminary data.</text>
</comment>
<protein>
    <recommendedName>
        <fullName evidence="8">Acyl-activating enzyme 19</fullName>
    </recommendedName>
</protein>
<evidence type="ECO:0000259" key="5">
    <source>
        <dbReference type="Pfam" id="PF13570"/>
    </source>
</evidence>
<dbReference type="SMART" id="SM00564">
    <property type="entry name" value="PQQ"/>
    <property type="match status" value="5"/>
</dbReference>
<evidence type="ECO:0008006" key="8">
    <source>
        <dbReference type="Google" id="ProtNLM"/>
    </source>
</evidence>
<dbReference type="Gene3D" id="2.130.10.10">
    <property type="entry name" value="YVTN repeat-like/Quinoprotein amine dehydrogenase"/>
    <property type="match status" value="2"/>
</dbReference>
<dbReference type="Pfam" id="PF13570">
    <property type="entry name" value="Beta-prop_ACSF4"/>
    <property type="match status" value="1"/>
</dbReference>
<dbReference type="Gene3D" id="3.40.50.12780">
    <property type="entry name" value="N-terminal domain of ligase-like"/>
    <property type="match status" value="1"/>
</dbReference>
<evidence type="ECO:0000313" key="6">
    <source>
        <dbReference type="EMBL" id="KAK9911531.1"/>
    </source>
</evidence>
<gene>
    <name evidence="6" type="ORF">M0R45_035432</name>
</gene>
<dbReference type="PROSITE" id="PS00012">
    <property type="entry name" value="PHOSPHOPANTETHEINE"/>
    <property type="match status" value="1"/>
</dbReference>
<dbReference type="CDD" id="cd05930">
    <property type="entry name" value="A_NRPS"/>
    <property type="match status" value="1"/>
</dbReference>
<dbReference type="AlphaFoldDB" id="A0AAW1VWW4"/>
<organism evidence="6 7">
    <name type="scientific">Rubus argutus</name>
    <name type="common">Southern blackberry</name>
    <dbReference type="NCBI Taxonomy" id="59490"/>
    <lineage>
        <taxon>Eukaryota</taxon>
        <taxon>Viridiplantae</taxon>
        <taxon>Streptophyta</taxon>
        <taxon>Embryophyta</taxon>
        <taxon>Tracheophyta</taxon>
        <taxon>Spermatophyta</taxon>
        <taxon>Magnoliopsida</taxon>
        <taxon>eudicotyledons</taxon>
        <taxon>Gunneridae</taxon>
        <taxon>Pentapetalae</taxon>
        <taxon>rosids</taxon>
        <taxon>fabids</taxon>
        <taxon>Rosales</taxon>
        <taxon>Rosaceae</taxon>
        <taxon>Rosoideae</taxon>
        <taxon>Rosoideae incertae sedis</taxon>
        <taxon>Rubus</taxon>
    </lineage>
</organism>
<dbReference type="InterPro" id="IPR006162">
    <property type="entry name" value="Ppantetheine_attach_site"/>
</dbReference>
<dbReference type="Pfam" id="PF00501">
    <property type="entry name" value="AMP-binding"/>
    <property type="match status" value="1"/>
</dbReference>
<dbReference type="GO" id="GO:0005737">
    <property type="term" value="C:cytoplasm"/>
    <property type="evidence" value="ECO:0007669"/>
    <property type="project" value="UniProtKB-SubCell"/>
</dbReference>
<dbReference type="InterPro" id="IPR015943">
    <property type="entry name" value="WD40/YVTN_repeat-like_dom_sf"/>
</dbReference>
<dbReference type="InterPro" id="IPR020845">
    <property type="entry name" value="AMP-binding_CS"/>
</dbReference>
<dbReference type="PANTHER" id="PTHR44394">
    <property type="entry name" value="BETA-ALANINE-ACTIVATING ENZYME"/>
    <property type="match status" value="1"/>
</dbReference>
<name>A0AAW1VWW4_RUBAR</name>
<keyword evidence="7" id="KW-1185">Reference proteome</keyword>
<dbReference type="InterPro" id="IPR045851">
    <property type="entry name" value="AMP-bd_C_sf"/>
</dbReference>
<dbReference type="SUPFAM" id="SSF56801">
    <property type="entry name" value="Acetyl-CoA synthetase-like"/>
    <property type="match status" value="1"/>
</dbReference>
<dbReference type="Gene3D" id="1.10.1200.10">
    <property type="entry name" value="ACP-like"/>
    <property type="match status" value="1"/>
</dbReference>
<accession>A0AAW1VWW4</accession>
<evidence type="ECO:0000313" key="7">
    <source>
        <dbReference type="Proteomes" id="UP001457282"/>
    </source>
</evidence>
<dbReference type="InterPro" id="IPR052091">
    <property type="entry name" value="Beta-ala_Activ/Resist"/>
</dbReference>
<comment type="subcellular location">
    <subcellularLocation>
        <location evidence="1">Cytoplasm</location>
    </subcellularLocation>
</comment>
<dbReference type="InterPro" id="IPR036736">
    <property type="entry name" value="ACP-like_sf"/>
</dbReference>
<dbReference type="FunFam" id="3.40.50.12780:FF:000049">
    <property type="entry name" value="Putative acyl-activating enzyme 19"/>
    <property type="match status" value="1"/>
</dbReference>
<dbReference type="Gene3D" id="3.30.300.30">
    <property type="match status" value="1"/>
</dbReference>
<dbReference type="InterPro" id="IPR011047">
    <property type="entry name" value="Quinoprotein_ADH-like_sf"/>
</dbReference>
<feature type="domain" description="AMP-binding enzyme C-terminal" evidence="4">
    <location>
        <begin position="479"/>
        <end position="556"/>
    </location>
</feature>
<dbReference type="PANTHER" id="PTHR44394:SF1">
    <property type="entry name" value="BETA-ALANINE-ACTIVATING ENZYME"/>
    <property type="match status" value="1"/>
</dbReference>
<reference evidence="6 7" key="1">
    <citation type="journal article" date="2023" name="G3 (Bethesda)">
        <title>A chromosome-length genome assembly and annotation of blackberry (Rubus argutus, cv. 'Hillquist').</title>
        <authorList>
            <person name="Bruna T."/>
            <person name="Aryal R."/>
            <person name="Dudchenko O."/>
            <person name="Sargent D.J."/>
            <person name="Mead D."/>
            <person name="Buti M."/>
            <person name="Cavallini A."/>
            <person name="Hytonen T."/>
            <person name="Andres J."/>
            <person name="Pham M."/>
            <person name="Weisz D."/>
            <person name="Mascagni F."/>
            <person name="Usai G."/>
            <person name="Natali L."/>
            <person name="Bassil N."/>
            <person name="Fernandez G.E."/>
            <person name="Lomsadze A."/>
            <person name="Armour M."/>
            <person name="Olukolu B."/>
            <person name="Poorten T."/>
            <person name="Britton C."/>
            <person name="Davik J."/>
            <person name="Ashrafi H."/>
            <person name="Aiden E.L."/>
            <person name="Borodovsky M."/>
            <person name="Worthington M."/>
        </authorList>
    </citation>
    <scope>NUCLEOTIDE SEQUENCE [LARGE SCALE GENOMIC DNA]</scope>
    <source>
        <strain evidence="6">PI 553951</strain>
    </source>
</reference>
<dbReference type="InterPro" id="IPR018391">
    <property type="entry name" value="PQQ_b-propeller_rpt"/>
</dbReference>
<dbReference type="SUPFAM" id="SSF50998">
    <property type="entry name" value="Quinoprotein alcohol dehydrogenase-like"/>
    <property type="match status" value="1"/>
</dbReference>
<proteinExistence type="predicted"/>
<evidence type="ECO:0000256" key="2">
    <source>
        <dbReference type="ARBA" id="ARBA00022490"/>
    </source>
</evidence>
<dbReference type="FunFam" id="2.130.10.10:FF:000883">
    <property type="entry name" value="Putative acyl-activating enzyme 19"/>
    <property type="match status" value="1"/>
</dbReference>
<dbReference type="InterPro" id="IPR002372">
    <property type="entry name" value="PQQ_rpt_dom"/>
</dbReference>
<feature type="domain" description="AMP-dependent synthetase/ligase" evidence="3">
    <location>
        <begin position="34"/>
        <end position="412"/>
    </location>
</feature>
<dbReference type="SUPFAM" id="SSF47336">
    <property type="entry name" value="ACP-like"/>
    <property type="match status" value="1"/>
</dbReference>
<evidence type="ECO:0000256" key="1">
    <source>
        <dbReference type="ARBA" id="ARBA00004496"/>
    </source>
</evidence>
<dbReference type="InterPro" id="IPR025110">
    <property type="entry name" value="AMP-bd_C"/>
</dbReference>